<evidence type="ECO:0000256" key="7">
    <source>
        <dbReference type="ARBA" id="ARBA00023136"/>
    </source>
</evidence>
<evidence type="ECO:0000259" key="9">
    <source>
        <dbReference type="Pfam" id="PF02397"/>
    </source>
</evidence>
<organism evidence="10 11">
    <name type="scientific">Amazonocrinis nigriterrae CENA67</name>
    <dbReference type="NCBI Taxonomy" id="2794033"/>
    <lineage>
        <taxon>Bacteria</taxon>
        <taxon>Bacillati</taxon>
        <taxon>Cyanobacteriota</taxon>
        <taxon>Cyanophyceae</taxon>
        <taxon>Nostocales</taxon>
        <taxon>Nostocaceae</taxon>
        <taxon>Amazonocrinis</taxon>
        <taxon>Amazonocrinis nigriterrae</taxon>
    </lineage>
</organism>
<evidence type="ECO:0000256" key="8">
    <source>
        <dbReference type="SAM" id="Phobius"/>
    </source>
</evidence>
<evidence type="ECO:0000256" key="2">
    <source>
        <dbReference type="ARBA" id="ARBA00006464"/>
    </source>
</evidence>
<dbReference type="RefSeq" id="WP_198126839.1">
    <property type="nucleotide sequence ID" value="NZ_JAECZC010000055.1"/>
</dbReference>
<feature type="domain" description="Bacterial sugar transferase" evidence="9">
    <location>
        <begin position="122"/>
        <end position="246"/>
    </location>
</feature>
<evidence type="ECO:0000313" key="11">
    <source>
        <dbReference type="Proteomes" id="UP000632766"/>
    </source>
</evidence>
<comment type="caution">
    <text evidence="10">The sequence shown here is derived from an EMBL/GenBank/DDBJ whole genome shotgun (WGS) entry which is preliminary data.</text>
</comment>
<evidence type="ECO:0000313" key="10">
    <source>
        <dbReference type="EMBL" id="MBH8565030.1"/>
    </source>
</evidence>
<feature type="transmembrane region" description="Helical" evidence="8">
    <location>
        <begin position="123"/>
        <end position="145"/>
    </location>
</feature>
<name>A0A8J7LAG7_9NOST</name>
<reference evidence="10 11" key="1">
    <citation type="journal article" date="2021" name="Int. J. Syst. Evol. Microbiol.">
        <title>Amazonocrinis nigriterrae gen. nov., sp. nov., Atlanticothrix silvestris gen. nov., sp. nov. and Dendronalium phyllosphericum gen. nov., sp. nov., nostocacean cyanobacteria from Brazilian environments.</title>
        <authorList>
            <person name="Alvarenga D.O."/>
            <person name="Andreote A.P.D."/>
            <person name="Branco L.H.Z."/>
            <person name="Delbaje E."/>
            <person name="Cruz R.B."/>
            <person name="Varani A.M."/>
            <person name="Fiore M.F."/>
        </authorList>
    </citation>
    <scope>NUCLEOTIDE SEQUENCE [LARGE SCALE GENOMIC DNA]</scope>
    <source>
        <strain evidence="10 11">CENA67</strain>
    </source>
</reference>
<evidence type="ECO:0000256" key="4">
    <source>
        <dbReference type="ARBA" id="ARBA00022679"/>
    </source>
</evidence>
<dbReference type="NCBIfam" id="NF045514">
    <property type="entry name" value="glycotran_HepC"/>
    <property type="match status" value="1"/>
</dbReference>
<dbReference type="InterPro" id="IPR003362">
    <property type="entry name" value="Bact_transf"/>
</dbReference>
<dbReference type="PANTHER" id="PTHR30576:SF4">
    <property type="entry name" value="UNDECAPRENYL-PHOSPHATE GALACTOSE PHOSPHOTRANSFERASE"/>
    <property type="match status" value="1"/>
</dbReference>
<accession>A0A8J7LAG7</accession>
<keyword evidence="3" id="KW-1003">Cell membrane</keyword>
<keyword evidence="7 8" id="KW-0472">Membrane</keyword>
<dbReference type="AlphaFoldDB" id="A0A8J7LAG7"/>
<evidence type="ECO:0000256" key="5">
    <source>
        <dbReference type="ARBA" id="ARBA00022692"/>
    </source>
</evidence>
<dbReference type="EMBL" id="JAECZC010000055">
    <property type="protein sequence ID" value="MBH8565030.1"/>
    <property type="molecule type" value="Genomic_DNA"/>
</dbReference>
<evidence type="ECO:0000256" key="6">
    <source>
        <dbReference type="ARBA" id="ARBA00022989"/>
    </source>
</evidence>
<keyword evidence="6 8" id="KW-1133">Transmembrane helix</keyword>
<dbReference type="PANTHER" id="PTHR30576">
    <property type="entry name" value="COLANIC BIOSYNTHESIS UDP-GLUCOSE LIPID CARRIER TRANSFERASE"/>
    <property type="match status" value="1"/>
</dbReference>
<protein>
    <submittedName>
        <fullName evidence="10">Sugar transferase</fullName>
    </submittedName>
</protein>
<sequence>MIISIIPALQNYHTITPQYQDNPSPYCTLQWRQGQLRVKSTKSNTQVKQPYLPSVDNKQLLVKCLKNSPVNLVSIDPELGEASLRFWAEACEQAHKPIFLRLSSSNQLSKQSRQPWSWLQQTIEWIIALVLLVLVSPLILGLVVLTQVYSPESLFAYEWYVGKRGKLFRAIKFHTTVDHNITPLGYLMCKYGLESLPQLWNVLRGEMSLIDSCAYTLEDAVQLSLEAQRHPNQQPLITSSWEVEADSNLLHLDRQTL</sequence>
<dbReference type="GO" id="GO:0016780">
    <property type="term" value="F:phosphotransferase activity, for other substituted phosphate groups"/>
    <property type="evidence" value="ECO:0007669"/>
    <property type="project" value="TreeGrafter"/>
</dbReference>
<dbReference type="GO" id="GO:0005886">
    <property type="term" value="C:plasma membrane"/>
    <property type="evidence" value="ECO:0007669"/>
    <property type="project" value="UniProtKB-SubCell"/>
</dbReference>
<keyword evidence="11" id="KW-1185">Reference proteome</keyword>
<keyword evidence="4 10" id="KW-0808">Transferase</keyword>
<keyword evidence="5 8" id="KW-0812">Transmembrane</keyword>
<comment type="subcellular location">
    <subcellularLocation>
        <location evidence="1">Cell membrane</location>
    </subcellularLocation>
</comment>
<proteinExistence type="inferred from homology"/>
<dbReference type="Proteomes" id="UP000632766">
    <property type="component" value="Unassembled WGS sequence"/>
</dbReference>
<evidence type="ECO:0000256" key="1">
    <source>
        <dbReference type="ARBA" id="ARBA00004236"/>
    </source>
</evidence>
<gene>
    <name evidence="10" type="ORF">I8748_23075</name>
</gene>
<evidence type="ECO:0000256" key="3">
    <source>
        <dbReference type="ARBA" id="ARBA00022475"/>
    </source>
</evidence>
<comment type="similarity">
    <text evidence="2">Belongs to the bacterial sugar transferase family.</text>
</comment>
<dbReference type="Pfam" id="PF02397">
    <property type="entry name" value="Bac_transf"/>
    <property type="match status" value="1"/>
</dbReference>